<protein>
    <submittedName>
        <fullName evidence="2">Uncharacterized protein</fullName>
    </submittedName>
</protein>
<accession>A0A2S9XZE1</accession>
<evidence type="ECO:0000313" key="3">
    <source>
        <dbReference type="Proteomes" id="UP000238823"/>
    </source>
</evidence>
<dbReference type="AlphaFoldDB" id="A0A2S9XZE1"/>
<proteinExistence type="predicted"/>
<keyword evidence="1" id="KW-0732">Signal</keyword>
<dbReference type="Proteomes" id="UP000238823">
    <property type="component" value="Unassembled WGS sequence"/>
</dbReference>
<name>A0A2S9XZE1_9BACT</name>
<organism evidence="2 3">
    <name type="scientific">Enhygromyxa salina</name>
    <dbReference type="NCBI Taxonomy" id="215803"/>
    <lineage>
        <taxon>Bacteria</taxon>
        <taxon>Pseudomonadati</taxon>
        <taxon>Myxococcota</taxon>
        <taxon>Polyangia</taxon>
        <taxon>Nannocystales</taxon>
        <taxon>Nannocystaceae</taxon>
        <taxon>Enhygromyxa</taxon>
    </lineage>
</organism>
<evidence type="ECO:0000256" key="1">
    <source>
        <dbReference type="SAM" id="SignalP"/>
    </source>
</evidence>
<reference evidence="2 3" key="1">
    <citation type="submission" date="2018-03" db="EMBL/GenBank/DDBJ databases">
        <title>Draft Genome Sequences of the Obligatory Marine Myxobacteria Enhygromyxa salina SWB007.</title>
        <authorList>
            <person name="Poehlein A."/>
            <person name="Moghaddam J.A."/>
            <person name="Harms H."/>
            <person name="Alanjari M."/>
            <person name="Koenig G.M."/>
            <person name="Daniel R."/>
            <person name="Schaeberle T.F."/>
        </authorList>
    </citation>
    <scope>NUCLEOTIDE SEQUENCE [LARGE SCALE GENOMIC DNA]</scope>
    <source>
        <strain evidence="2 3">SWB007</strain>
    </source>
</reference>
<feature type="signal peptide" evidence="1">
    <location>
        <begin position="1"/>
        <end position="21"/>
    </location>
</feature>
<gene>
    <name evidence="2" type="ORF">ENSA7_66180</name>
</gene>
<feature type="chain" id="PRO_5015573412" evidence="1">
    <location>
        <begin position="22"/>
        <end position="200"/>
    </location>
</feature>
<sequence>MHKGLLKLALVGLCAAPLACASQVRLVAADGSHRLVARDAGSGITVVLTTESWAGDSAYGEDLTIVHLLIANMGSEPLLLAPGDFELRDRRGFDYALLDAGGAFQAIPDGGDPNAYVQAQLGYDPGRSMNYETVRTDDAELGRLGLPWGVLMPGTQMRGYVYFEDVRETANHAVLVWRPQTPDHRPLAEFGFDLHVSREL</sequence>
<comment type="caution">
    <text evidence="2">The sequence shown here is derived from an EMBL/GenBank/DDBJ whole genome shotgun (WGS) entry which is preliminary data.</text>
</comment>
<evidence type="ECO:0000313" key="2">
    <source>
        <dbReference type="EMBL" id="PRP98121.1"/>
    </source>
</evidence>
<dbReference type="EMBL" id="PVNL01000126">
    <property type="protein sequence ID" value="PRP98121.1"/>
    <property type="molecule type" value="Genomic_DNA"/>
</dbReference>